<evidence type="ECO:0000256" key="1">
    <source>
        <dbReference type="SAM" id="Phobius"/>
    </source>
</evidence>
<reference evidence="2 3" key="1">
    <citation type="journal article" date="2016" name="Nat. Commun.">
        <title>Thousands of microbial genomes shed light on interconnected biogeochemical processes in an aquifer system.</title>
        <authorList>
            <person name="Anantharaman K."/>
            <person name="Brown C.T."/>
            <person name="Hug L.A."/>
            <person name="Sharon I."/>
            <person name="Castelle C.J."/>
            <person name="Probst A.J."/>
            <person name="Thomas B.C."/>
            <person name="Singh A."/>
            <person name="Wilkins M.J."/>
            <person name="Karaoz U."/>
            <person name="Brodie E.L."/>
            <person name="Williams K.H."/>
            <person name="Hubbard S.S."/>
            <person name="Banfield J.F."/>
        </authorList>
    </citation>
    <scope>NUCLEOTIDE SEQUENCE [LARGE SCALE GENOMIC DNA]</scope>
</reference>
<accession>A0A1F7YAK9</accession>
<dbReference type="EMBL" id="MGGI01000030">
    <property type="protein sequence ID" value="OGM24367.1"/>
    <property type="molecule type" value="Genomic_DNA"/>
</dbReference>
<evidence type="ECO:0000313" key="3">
    <source>
        <dbReference type="Proteomes" id="UP000178851"/>
    </source>
</evidence>
<protein>
    <submittedName>
        <fullName evidence="2">Uncharacterized protein</fullName>
    </submittedName>
</protein>
<name>A0A1F7YAK9_9BACT</name>
<feature type="transmembrane region" description="Helical" evidence="1">
    <location>
        <begin position="6"/>
        <end position="30"/>
    </location>
</feature>
<proteinExistence type="predicted"/>
<keyword evidence="1" id="KW-0472">Membrane</keyword>
<keyword evidence="1" id="KW-0812">Transmembrane</keyword>
<dbReference type="Proteomes" id="UP000178851">
    <property type="component" value="Unassembled WGS sequence"/>
</dbReference>
<evidence type="ECO:0000313" key="2">
    <source>
        <dbReference type="EMBL" id="OGM24367.1"/>
    </source>
</evidence>
<comment type="caution">
    <text evidence="2">The sequence shown here is derived from an EMBL/GenBank/DDBJ whole genome shotgun (WGS) entry which is preliminary data.</text>
</comment>
<sequence length="237" mass="26324">MNSKNSGFVHIFLLAVIVAIGIAGIGYLALKNGQLKMSPSPIPSNPNQTACTMEAKLCPDGSSVGRTGPNCEFTPCPSTTTFTDETANWKTYINEKYRYSLKYPPNFSLQRSTDSTTSTNFIENTFSLTPLDNPLKFPQFSISVSTTKMAPDEWINNKGYCPDWGSTPSCTPLEPGLIPNSVTFKSVNRHYGSIDTYVKKGDFLFNFSFGELEPNTAFRNSELTFYNQILSTFKFLD</sequence>
<organism evidence="2 3">
    <name type="scientific">Candidatus Woesebacteria bacterium RIFCSPHIGHO2_01_FULL_39_28</name>
    <dbReference type="NCBI Taxonomy" id="1802496"/>
    <lineage>
        <taxon>Bacteria</taxon>
        <taxon>Candidatus Woeseibacteriota</taxon>
    </lineage>
</organism>
<keyword evidence="1" id="KW-1133">Transmembrane helix</keyword>
<gene>
    <name evidence="2" type="ORF">A2627_05485</name>
</gene>
<dbReference type="AlphaFoldDB" id="A0A1F7YAK9"/>